<comment type="caution">
    <text evidence="2">The sequence shown here is derived from an EMBL/GenBank/DDBJ whole genome shotgun (WGS) entry which is preliminary data.</text>
</comment>
<evidence type="ECO:0000256" key="1">
    <source>
        <dbReference type="SAM" id="Phobius"/>
    </source>
</evidence>
<reference evidence="2 3" key="1">
    <citation type="submission" date="2015-11" db="EMBL/GenBank/DDBJ databases">
        <title>Genomic analysis of 38 Legionella species identifies large and diverse effector repertoires.</title>
        <authorList>
            <person name="Burstein D."/>
            <person name="Amaro F."/>
            <person name="Zusman T."/>
            <person name="Lifshitz Z."/>
            <person name="Cohen O."/>
            <person name="Gilbert J.A."/>
            <person name="Pupko T."/>
            <person name="Shuman H.A."/>
            <person name="Segal G."/>
        </authorList>
    </citation>
    <scope>NUCLEOTIDE SEQUENCE [LARGE SCALE GENOMIC DNA]</scope>
    <source>
        <strain evidence="2 3">Mt.St.Helens-9</strain>
    </source>
</reference>
<name>A0A0W0YYX9_LEGSP</name>
<keyword evidence="1" id="KW-1133">Transmembrane helix</keyword>
<accession>A0A0W0YYX9</accession>
<organism evidence="2 3">
    <name type="scientific">Legionella spiritensis</name>
    <dbReference type="NCBI Taxonomy" id="452"/>
    <lineage>
        <taxon>Bacteria</taxon>
        <taxon>Pseudomonadati</taxon>
        <taxon>Pseudomonadota</taxon>
        <taxon>Gammaproteobacteria</taxon>
        <taxon>Legionellales</taxon>
        <taxon>Legionellaceae</taxon>
        <taxon>Legionella</taxon>
    </lineage>
</organism>
<keyword evidence="3" id="KW-1185">Reference proteome</keyword>
<feature type="transmembrane region" description="Helical" evidence="1">
    <location>
        <begin position="46"/>
        <end position="64"/>
    </location>
</feature>
<protein>
    <submittedName>
        <fullName evidence="2">Uncharacterized protein</fullName>
    </submittedName>
</protein>
<keyword evidence="1" id="KW-0812">Transmembrane</keyword>
<gene>
    <name evidence="2" type="ORF">Lspi_1926</name>
</gene>
<proteinExistence type="predicted"/>
<dbReference type="AlphaFoldDB" id="A0A0W0YYX9"/>
<evidence type="ECO:0000313" key="3">
    <source>
        <dbReference type="Proteomes" id="UP000054877"/>
    </source>
</evidence>
<dbReference type="EMBL" id="LNYX01000030">
    <property type="protein sequence ID" value="KTD62076.1"/>
    <property type="molecule type" value="Genomic_DNA"/>
</dbReference>
<evidence type="ECO:0000313" key="2">
    <source>
        <dbReference type="EMBL" id="KTD62076.1"/>
    </source>
</evidence>
<dbReference type="Proteomes" id="UP000054877">
    <property type="component" value="Unassembled WGS sequence"/>
</dbReference>
<keyword evidence="1" id="KW-0472">Membrane</keyword>
<sequence length="65" mass="7306">MSKQVQTDTQSLTGNCDYEHLIQAKFAAALKSNDYMIWFKKINFKLNLCIGLLVLKLLLVVSGVS</sequence>